<dbReference type="SUPFAM" id="SSF51556">
    <property type="entry name" value="Metallo-dependent hydrolases"/>
    <property type="match status" value="1"/>
</dbReference>
<evidence type="ECO:0000259" key="3">
    <source>
        <dbReference type="Pfam" id="PF07969"/>
    </source>
</evidence>
<dbReference type="Proteomes" id="UP000578449">
    <property type="component" value="Unassembled WGS sequence"/>
</dbReference>
<dbReference type="Gene3D" id="3.20.20.140">
    <property type="entry name" value="Metal-dependent hydrolases"/>
    <property type="match status" value="1"/>
</dbReference>
<name>A0A840PMV5_9ACTN</name>
<dbReference type="GO" id="GO:0046872">
    <property type="term" value="F:metal ion binding"/>
    <property type="evidence" value="ECO:0007669"/>
    <property type="project" value="UniProtKB-KW"/>
</dbReference>
<dbReference type="EC" id="3.5.4.1" evidence="4"/>
<organism evidence="4 5">
    <name type="scientific">Thermocatellispora tengchongensis</name>
    <dbReference type="NCBI Taxonomy" id="1073253"/>
    <lineage>
        <taxon>Bacteria</taxon>
        <taxon>Bacillati</taxon>
        <taxon>Actinomycetota</taxon>
        <taxon>Actinomycetes</taxon>
        <taxon>Streptosporangiales</taxon>
        <taxon>Streptosporangiaceae</taxon>
        <taxon>Thermocatellispora</taxon>
    </lineage>
</organism>
<comment type="caution">
    <text evidence="4">The sequence shown here is derived from an EMBL/GenBank/DDBJ whole genome shotgun (WGS) entry which is preliminary data.</text>
</comment>
<dbReference type="CDD" id="cd01293">
    <property type="entry name" value="Bact_CD"/>
    <property type="match status" value="1"/>
</dbReference>
<evidence type="ECO:0000313" key="5">
    <source>
        <dbReference type="Proteomes" id="UP000578449"/>
    </source>
</evidence>
<feature type="domain" description="Amidohydrolase 3" evidence="3">
    <location>
        <begin position="75"/>
        <end position="401"/>
    </location>
</feature>
<keyword evidence="2 4" id="KW-0378">Hydrolase</keyword>
<dbReference type="Pfam" id="PF07969">
    <property type="entry name" value="Amidohydro_3"/>
    <property type="match status" value="1"/>
</dbReference>
<sequence>MRPPDLLIRNAALRGRAGRWTLAATAGHLTLIARDDPALPDAATTIDADGALVTEPFVDAHLHLCKVRTLDAAGPAALAHYTGDGMGAAMAAIEGAAAVKRDQTTEDVLARARPVLRESVRHGVRAVQAFADVDPKADLTGVDALLTLREEFHGLVEIAVVAFPQDGLLREPGTEELLVEAIRRGADVVGGIPWIEWTDADAAEHVNRVTDLALEHGLRVAMLVDDAGDPGLRTTEMLAQALLDRRMAGRGSAQHARAMALYPEPYLRRLTGLCRAAGLGFVTDPHTGPLHLPALTLAAAGVPVALGQDDIEDAYYPFGRHNLLEVAFLAAHLLGARTDPDLERLYDMVTVDAARVIGRPAARLEPGAPADLVVLDGRTVREALTRHAPPRHVIVGGRVVASTTTTTEFSGIPAVKS</sequence>
<evidence type="ECO:0000313" key="4">
    <source>
        <dbReference type="EMBL" id="MBB5139353.1"/>
    </source>
</evidence>
<evidence type="ECO:0000256" key="1">
    <source>
        <dbReference type="ARBA" id="ARBA00022723"/>
    </source>
</evidence>
<evidence type="ECO:0000256" key="2">
    <source>
        <dbReference type="ARBA" id="ARBA00022801"/>
    </source>
</evidence>
<proteinExistence type="predicted"/>
<dbReference type="PANTHER" id="PTHR32027">
    <property type="entry name" value="CYTOSINE DEAMINASE"/>
    <property type="match status" value="1"/>
</dbReference>
<dbReference type="GO" id="GO:0006209">
    <property type="term" value="P:cytosine catabolic process"/>
    <property type="evidence" value="ECO:0007669"/>
    <property type="project" value="TreeGrafter"/>
</dbReference>
<dbReference type="InterPro" id="IPR011059">
    <property type="entry name" value="Metal-dep_hydrolase_composite"/>
</dbReference>
<dbReference type="Gene3D" id="2.30.40.10">
    <property type="entry name" value="Urease, subunit C, domain 1"/>
    <property type="match status" value="1"/>
</dbReference>
<dbReference type="InterPro" id="IPR032466">
    <property type="entry name" value="Metal_Hydrolase"/>
</dbReference>
<gene>
    <name evidence="4" type="ORF">HNP84_009116</name>
</gene>
<dbReference type="InterPro" id="IPR052349">
    <property type="entry name" value="Metallo-hydrolase_Enzymes"/>
</dbReference>
<dbReference type="SUPFAM" id="SSF51338">
    <property type="entry name" value="Composite domain of metallo-dependent hydrolases"/>
    <property type="match status" value="1"/>
</dbReference>
<dbReference type="GO" id="GO:0004131">
    <property type="term" value="F:cytosine deaminase activity"/>
    <property type="evidence" value="ECO:0007669"/>
    <property type="project" value="UniProtKB-EC"/>
</dbReference>
<keyword evidence="1" id="KW-0479">Metal-binding</keyword>
<dbReference type="AlphaFoldDB" id="A0A840PMV5"/>
<protein>
    <submittedName>
        <fullName evidence="4">Cytosine deaminase</fullName>
        <ecNumber evidence="4">3.5.4.1</ecNumber>
    </submittedName>
</protein>
<dbReference type="FunFam" id="3.20.20.140:FF:000019">
    <property type="entry name" value="Cytosine deaminase"/>
    <property type="match status" value="1"/>
</dbReference>
<keyword evidence="5" id="KW-1185">Reference proteome</keyword>
<reference evidence="4 5" key="1">
    <citation type="submission" date="2020-08" db="EMBL/GenBank/DDBJ databases">
        <title>Genomic Encyclopedia of Type Strains, Phase IV (KMG-IV): sequencing the most valuable type-strain genomes for metagenomic binning, comparative biology and taxonomic classification.</title>
        <authorList>
            <person name="Goeker M."/>
        </authorList>
    </citation>
    <scope>NUCLEOTIDE SEQUENCE [LARGE SCALE GENOMIC DNA]</scope>
    <source>
        <strain evidence="4 5">DSM 45615</strain>
    </source>
</reference>
<dbReference type="EMBL" id="JACHGN010000029">
    <property type="protein sequence ID" value="MBB5139353.1"/>
    <property type="molecule type" value="Genomic_DNA"/>
</dbReference>
<accession>A0A840PMV5</accession>
<dbReference type="GO" id="GO:0035888">
    <property type="term" value="F:isoguanine deaminase activity"/>
    <property type="evidence" value="ECO:0007669"/>
    <property type="project" value="TreeGrafter"/>
</dbReference>
<dbReference type="InterPro" id="IPR013108">
    <property type="entry name" value="Amidohydro_3"/>
</dbReference>
<dbReference type="RefSeq" id="WP_185056187.1">
    <property type="nucleotide sequence ID" value="NZ_BAABIX010000029.1"/>
</dbReference>
<dbReference type="PANTHER" id="PTHR32027:SF0">
    <property type="entry name" value="CYTOSINE DEAMINASE"/>
    <property type="match status" value="1"/>
</dbReference>